<evidence type="ECO:0000256" key="1">
    <source>
        <dbReference type="ARBA" id="ARBA00004651"/>
    </source>
</evidence>
<feature type="transmembrane region" description="Helical" evidence="7">
    <location>
        <begin position="419"/>
        <end position="444"/>
    </location>
</feature>
<evidence type="ECO:0000256" key="5">
    <source>
        <dbReference type="ARBA" id="ARBA00023136"/>
    </source>
</evidence>
<feature type="transmembrane region" description="Helical" evidence="7">
    <location>
        <begin position="274"/>
        <end position="300"/>
    </location>
</feature>
<evidence type="ECO:0000256" key="4">
    <source>
        <dbReference type="ARBA" id="ARBA00022989"/>
    </source>
</evidence>
<evidence type="ECO:0000313" key="10">
    <source>
        <dbReference type="EMBL" id="CEA08489.1"/>
    </source>
</evidence>
<evidence type="ECO:0000256" key="3">
    <source>
        <dbReference type="ARBA" id="ARBA00022692"/>
    </source>
</evidence>
<dbReference type="EMBL" id="LN483071">
    <property type="protein sequence ID" value="CEA08489.1"/>
    <property type="molecule type" value="Genomic_DNA"/>
</dbReference>
<sequence length="846" mass="86203">MLRVALAQVRLNARRFIAVSLAVIIAVVFLTATLIINSSSKASLAQSVGHGFRHADLVLSPDDPYGQNGEPDILDQTAVDAVADAEGVAGTYALRSAYAVFGEGRNRNYGQVRSLPESAPLLPVDLVEGNLPAAEAEVLLDEVTAERLELEPGAVLPLETQPEPESDTEADAGLPPLTELTVTGLVTASDDPTLMGGAQLYAADATVARLGEPEQGFTNLQIALTDDADTAAAAAALQQALTDAGVAGVTVRTAAEEVDRTMAGFTGGEDQLTVILLAFAAVALLVCALVVSNTFSVLVAQRTRELALLRCIGAGRAQIRRSVIVEALVVGVVSSVIGVLLAVGLMAGIIAYLQTVPEAGFATLAVGPGAVAAGLAAGILLTVLAALVPARAATAVAPLAALRPAEDLRVGSRRGRIRLGIGLVFLAGGALLLGVGAVMANLLIALPGGILSFIGVLMCATLFVPPLVRAVGALAAPLGVPGKLAAVNAVRNPQRTSATSSALLIGVTLVAMMMSGAAMARTAFNDTLAQEFPVDVSVEQGMDSGEPYTDADVQKVLALDGVDQAVLLAPGGAVDVDGSDWTVYVLDPADGSVLQDQGLVPADGTISMPQGTKAKTVTVRGAVAQVELDVVVSGNPYFDPLISPATAEQIGGALAPVIGEPAAQPQLWLGVEDGLGTNQLMDLRSELSAVLDVEDYYIDGSAIQRAAFEQVINVLLLVVTGLLGVAVVIALVGVANTLSLSVLERTRESSLLRALGLTRAQLRGMLALEAVLIAGVAALLGCVLGVVYGWLGAQSALGAFAAVVPVVPWLQLIAVLSVALVAGLLASVLPARRAARLSPVEGLAAD</sequence>
<keyword evidence="3 7" id="KW-0812">Transmembrane</keyword>
<dbReference type="GO" id="GO:0005886">
    <property type="term" value="C:plasma membrane"/>
    <property type="evidence" value="ECO:0007669"/>
    <property type="project" value="UniProtKB-SubCell"/>
</dbReference>
<feature type="domain" description="ABC3 transporter permease C-terminal" evidence="8">
    <location>
        <begin position="278"/>
        <end position="394"/>
    </location>
</feature>
<feature type="domain" description="ABC3 transporter permease C-terminal" evidence="8">
    <location>
        <begin position="722"/>
        <end position="839"/>
    </location>
</feature>
<dbReference type="PANTHER" id="PTHR30572:SF4">
    <property type="entry name" value="ABC TRANSPORTER PERMEASE YTRF"/>
    <property type="match status" value="1"/>
</dbReference>
<dbReference type="AlphaFoldDB" id="A0A078MQC0"/>
<evidence type="ECO:0000256" key="6">
    <source>
        <dbReference type="ARBA" id="ARBA00038076"/>
    </source>
</evidence>
<evidence type="ECO:0000259" key="8">
    <source>
        <dbReference type="Pfam" id="PF02687"/>
    </source>
</evidence>
<dbReference type="PATRIC" id="fig|1461584.3.peg.1818"/>
<keyword evidence="2" id="KW-1003">Cell membrane</keyword>
<evidence type="ECO:0000256" key="2">
    <source>
        <dbReference type="ARBA" id="ARBA00022475"/>
    </source>
</evidence>
<evidence type="ECO:0000259" key="9">
    <source>
        <dbReference type="Pfam" id="PF12704"/>
    </source>
</evidence>
<feature type="transmembrane region" description="Helical" evidence="7">
    <location>
        <begin position="365"/>
        <end position="388"/>
    </location>
</feature>
<feature type="transmembrane region" description="Helical" evidence="7">
    <location>
        <begin position="323"/>
        <end position="353"/>
    </location>
</feature>
<comment type="similarity">
    <text evidence="6">Belongs to the ABC-4 integral membrane protein family.</text>
</comment>
<dbReference type="InterPro" id="IPR003838">
    <property type="entry name" value="ABC3_permease_C"/>
</dbReference>
<evidence type="ECO:0000256" key="7">
    <source>
        <dbReference type="SAM" id="Phobius"/>
    </source>
</evidence>
<dbReference type="Pfam" id="PF02687">
    <property type="entry name" value="FtsX"/>
    <property type="match status" value="2"/>
</dbReference>
<feature type="domain" description="MacB-like periplasmic core" evidence="9">
    <location>
        <begin position="21"/>
        <end position="239"/>
    </location>
</feature>
<feature type="transmembrane region" description="Helical" evidence="7">
    <location>
        <begin position="501"/>
        <end position="520"/>
    </location>
</feature>
<keyword evidence="4 7" id="KW-1133">Transmembrane helix</keyword>
<dbReference type="GO" id="GO:0022857">
    <property type="term" value="F:transmembrane transporter activity"/>
    <property type="evidence" value="ECO:0007669"/>
    <property type="project" value="TreeGrafter"/>
</dbReference>
<proteinExistence type="inferred from homology"/>
<feature type="transmembrane region" description="Helical" evidence="7">
    <location>
        <begin position="450"/>
        <end position="480"/>
    </location>
</feature>
<protein>
    <submittedName>
        <fullName evidence="10">ABC transporter permease YtrF</fullName>
    </submittedName>
</protein>
<reference evidence="10" key="1">
    <citation type="submission" date="2014-07" db="EMBL/GenBank/DDBJ databases">
        <authorList>
            <person name="Urmite Genomes Urmite Genomes"/>
        </authorList>
    </citation>
    <scope>NUCLEOTIDE SEQUENCE</scope>
    <source>
        <strain evidence="10">11W110_air</strain>
    </source>
</reference>
<dbReference type="InterPro" id="IPR025857">
    <property type="entry name" value="MacB_PCD"/>
</dbReference>
<name>A0A078MQC0_9MICC</name>
<feature type="transmembrane region" description="Helical" evidence="7">
    <location>
        <begin position="714"/>
        <end position="743"/>
    </location>
</feature>
<gene>
    <name evidence="10" type="primary">ytrF_2</name>
    <name evidence="10" type="ORF">BN1051_01841</name>
</gene>
<comment type="subcellular location">
    <subcellularLocation>
        <location evidence="1">Cell membrane</location>
        <topology evidence="1">Multi-pass membrane protein</topology>
    </subcellularLocation>
</comment>
<dbReference type="Pfam" id="PF12704">
    <property type="entry name" value="MacB_PCD"/>
    <property type="match status" value="1"/>
</dbReference>
<organism evidence="10">
    <name type="scientific">Arthrobacter saudimassiliensis</name>
    <dbReference type="NCBI Taxonomy" id="1461584"/>
    <lineage>
        <taxon>Bacteria</taxon>
        <taxon>Bacillati</taxon>
        <taxon>Actinomycetota</taxon>
        <taxon>Actinomycetes</taxon>
        <taxon>Micrococcales</taxon>
        <taxon>Micrococcaceae</taxon>
        <taxon>Arthrobacter</taxon>
    </lineage>
</organism>
<accession>A0A078MQC0</accession>
<keyword evidence="5 7" id="KW-0472">Membrane</keyword>
<feature type="transmembrane region" description="Helical" evidence="7">
    <location>
        <begin position="764"/>
        <end position="789"/>
    </location>
</feature>
<dbReference type="PANTHER" id="PTHR30572">
    <property type="entry name" value="MEMBRANE COMPONENT OF TRANSPORTER-RELATED"/>
    <property type="match status" value="1"/>
</dbReference>
<dbReference type="InterPro" id="IPR050250">
    <property type="entry name" value="Macrolide_Exporter_MacB"/>
</dbReference>
<feature type="transmembrane region" description="Helical" evidence="7">
    <location>
        <begin position="809"/>
        <end position="829"/>
    </location>
</feature>
<feature type="transmembrane region" description="Helical" evidence="7">
    <location>
        <begin position="16"/>
        <end position="36"/>
    </location>
</feature>